<reference evidence="2" key="1">
    <citation type="submission" date="2020-01" db="EMBL/GenBank/DDBJ databases">
        <authorList>
            <person name="Meier V. D."/>
            <person name="Meier V D."/>
        </authorList>
    </citation>
    <scope>NUCLEOTIDE SEQUENCE</scope>
    <source>
        <strain evidence="2">HLG_WM_MAG_01</strain>
    </source>
</reference>
<accession>A0A6S6TCN7</accession>
<keyword evidence="1" id="KW-0472">Membrane</keyword>
<proteinExistence type="predicted"/>
<keyword evidence="1" id="KW-1133">Transmembrane helix</keyword>
<evidence type="ECO:0000256" key="1">
    <source>
        <dbReference type="SAM" id="Phobius"/>
    </source>
</evidence>
<sequence>MVTPTVGMIEIVCGGSTFVVGRGTIMLTIHVRLIVTIGILLIVITIGGFVSSKLTVPEFITVML</sequence>
<keyword evidence="1" id="KW-0812">Transmembrane</keyword>
<name>A0A6S6TCN7_9BACT</name>
<organism evidence="2">
    <name type="scientific">uncultured Sulfurovum sp</name>
    <dbReference type="NCBI Taxonomy" id="269237"/>
    <lineage>
        <taxon>Bacteria</taxon>
        <taxon>Pseudomonadati</taxon>
        <taxon>Campylobacterota</taxon>
        <taxon>Epsilonproteobacteria</taxon>
        <taxon>Campylobacterales</taxon>
        <taxon>Sulfurovaceae</taxon>
        <taxon>Sulfurovum</taxon>
        <taxon>environmental samples</taxon>
    </lineage>
</organism>
<protein>
    <submittedName>
        <fullName evidence="2">Uncharacterized protein</fullName>
    </submittedName>
</protein>
<gene>
    <name evidence="2" type="ORF">HELGO_WM438</name>
</gene>
<feature type="transmembrane region" description="Helical" evidence="1">
    <location>
        <begin position="29"/>
        <end position="50"/>
    </location>
</feature>
<evidence type="ECO:0000313" key="2">
    <source>
        <dbReference type="EMBL" id="CAA6818612.1"/>
    </source>
</evidence>
<dbReference type="AlphaFoldDB" id="A0A6S6TCN7"/>
<dbReference type="EMBL" id="CACVAS010000107">
    <property type="protein sequence ID" value="CAA6818612.1"/>
    <property type="molecule type" value="Genomic_DNA"/>
</dbReference>